<feature type="transmembrane region" description="Helical" evidence="1">
    <location>
        <begin position="136"/>
        <end position="154"/>
    </location>
</feature>
<evidence type="ECO:0000256" key="1">
    <source>
        <dbReference type="SAM" id="Phobius"/>
    </source>
</evidence>
<dbReference type="Proteomes" id="UP000183255">
    <property type="component" value="Unassembled WGS sequence"/>
</dbReference>
<keyword evidence="1" id="KW-0812">Transmembrane</keyword>
<feature type="transmembrane region" description="Helical" evidence="1">
    <location>
        <begin position="24"/>
        <end position="45"/>
    </location>
</feature>
<evidence type="ECO:0000313" key="2">
    <source>
        <dbReference type="EMBL" id="SDJ28010.1"/>
    </source>
</evidence>
<sequence length="219" mass="25308">MELVPEVFTIFERNDPKTFFKSKWTVNILLFVISTIVGIMLYIGFFMDFLPRFFANMENIEKNVLAIIIIVFSVYILIKIVLNLDTRLDRYLLLSLYILVLLLSLLRPDQQHFGDTGLYAWNPVGFLSDIKGDTGSLILMVINLIIFMPMYFLLAHTNLLKTFVARLIAFEIFVFLIEYLQAQFKVGAFDLADIVLYNVGFFVGYFISLPISNLLKSRA</sequence>
<name>A0A1G8SH70_9CLOT</name>
<feature type="transmembrane region" description="Helical" evidence="1">
    <location>
        <begin position="65"/>
        <end position="84"/>
    </location>
</feature>
<organism evidence="2 3">
    <name type="scientific">Proteiniclasticum ruminis</name>
    <dbReference type="NCBI Taxonomy" id="398199"/>
    <lineage>
        <taxon>Bacteria</taxon>
        <taxon>Bacillati</taxon>
        <taxon>Bacillota</taxon>
        <taxon>Clostridia</taxon>
        <taxon>Eubacteriales</taxon>
        <taxon>Clostridiaceae</taxon>
        <taxon>Proteiniclasticum</taxon>
    </lineage>
</organism>
<keyword evidence="1" id="KW-0472">Membrane</keyword>
<dbReference type="RefSeq" id="WP_051651772.1">
    <property type="nucleotide sequence ID" value="NZ_FNDZ01000012.1"/>
</dbReference>
<dbReference type="EMBL" id="FNDZ01000012">
    <property type="protein sequence ID" value="SDJ28010.1"/>
    <property type="molecule type" value="Genomic_DNA"/>
</dbReference>
<gene>
    <name evidence="2" type="ORF">SAMN05421804_1127</name>
</gene>
<accession>A0A1G8SH70</accession>
<keyword evidence="1" id="KW-1133">Transmembrane helix</keyword>
<feature type="transmembrane region" description="Helical" evidence="1">
    <location>
        <begin position="91"/>
        <end position="108"/>
    </location>
</feature>
<evidence type="ECO:0000313" key="3">
    <source>
        <dbReference type="Proteomes" id="UP000183255"/>
    </source>
</evidence>
<feature type="transmembrane region" description="Helical" evidence="1">
    <location>
        <begin position="194"/>
        <end position="215"/>
    </location>
</feature>
<feature type="transmembrane region" description="Helical" evidence="1">
    <location>
        <begin position="163"/>
        <end position="182"/>
    </location>
</feature>
<dbReference type="AlphaFoldDB" id="A0A1G8SH70"/>
<reference evidence="2 3" key="1">
    <citation type="submission" date="2016-10" db="EMBL/GenBank/DDBJ databases">
        <authorList>
            <person name="de Groot N.N."/>
        </authorList>
    </citation>
    <scope>NUCLEOTIDE SEQUENCE [LARGE SCALE GENOMIC DNA]</scope>
    <source>
        <strain evidence="2 3">CGMCC 1.5058</strain>
    </source>
</reference>
<protein>
    <submittedName>
        <fullName evidence="2">VanZ like family protein</fullName>
    </submittedName>
</protein>
<proteinExistence type="predicted"/>